<reference evidence="2" key="1">
    <citation type="submission" date="2021-01" db="EMBL/GenBank/DDBJ databases">
        <title>Phytophthora aleatoria, a newly-described species from Pinus radiata is distinct from Phytophthora cactorum isolates based on comparative genomics.</title>
        <authorList>
            <person name="Mcdougal R."/>
            <person name="Panda P."/>
            <person name="Williams N."/>
            <person name="Studholme D.J."/>
        </authorList>
    </citation>
    <scope>NUCLEOTIDE SEQUENCE</scope>
    <source>
        <strain evidence="2">NZFS 4037</strain>
    </source>
</reference>
<proteinExistence type="predicted"/>
<gene>
    <name evidence="2" type="ORF">JG688_00009010</name>
</gene>
<protein>
    <submittedName>
        <fullName evidence="2">Uncharacterized protein</fullName>
    </submittedName>
</protein>
<feature type="chain" id="PRO_5035174472" evidence="1">
    <location>
        <begin position="27"/>
        <end position="524"/>
    </location>
</feature>
<dbReference type="AlphaFoldDB" id="A0A8J5IM74"/>
<organism evidence="2 3">
    <name type="scientific">Phytophthora aleatoria</name>
    <dbReference type="NCBI Taxonomy" id="2496075"/>
    <lineage>
        <taxon>Eukaryota</taxon>
        <taxon>Sar</taxon>
        <taxon>Stramenopiles</taxon>
        <taxon>Oomycota</taxon>
        <taxon>Peronosporomycetes</taxon>
        <taxon>Peronosporales</taxon>
        <taxon>Peronosporaceae</taxon>
        <taxon>Phytophthora</taxon>
    </lineage>
</organism>
<comment type="caution">
    <text evidence="2">The sequence shown here is derived from an EMBL/GenBank/DDBJ whole genome shotgun (WGS) entry which is preliminary data.</text>
</comment>
<dbReference type="PANTHER" id="PTHR22538">
    <property type="entry name" value="CILIA- AND FLAGELLA-ASSOCIATED PROTEIN 74"/>
    <property type="match status" value="1"/>
</dbReference>
<evidence type="ECO:0000313" key="3">
    <source>
        <dbReference type="Proteomes" id="UP000709295"/>
    </source>
</evidence>
<dbReference type="EMBL" id="JAENGY010000500">
    <property type="protein sequence ID" value="KAG6961584.1"/>
    <property type="molecule type" value="Genomic_DNA"/>
</dbReference>
<sequence>MWPSTPRLIALGLLVTLAIAVTAVSATTLTDARPLRLHFTLKRSSMTMYGHLEFDVFANPVLSADNTAVRYDGYATFKEGTTKHTIVMVDGIAYFVTSNADGTETAECSSSSSLALLNYIIPALNGATAISSATVDDKKITCSSGDLLKVVLGDATFVICASGSSGFIVYGSDLDISVKYLDHPPPRPLLIARICVKMWGRTLSVALAALALTASATSSLPNQHERALEAEAGMWSFGSTACKCKSTPRPCLFIHGENNEKEEKALQTKSDKFGDMTDRAPCCSTIKYASLDTKTVRWTDETLQETVCKHALSMSESSEADEGLIKDTILVTHSMGALIVAGAVANEKCSIDNSTTWVSMSAPMNGTMASNYVQDICTDDDTQAFRNILTLLGKCPVGAGMKSIAYMGGKYSTMALNKAYVAAQKVYRKHVSAAMCSNDDIGTVSIDQTSYLYLGSKIEHGTNEHDGMVTFESCRGGLPETQFSDSYEDRFYVSKCNHADTAFLHGDSYFRDTIKPVNWFECLL</sequence>
<keyword evidence="3" id="KW-1185">Reference proteome</keyword>
<accession>A0A8J5IM74</accession>
<evidence type="ECO:0000256" key="1">
    <source>
        <dbReference type="SAM" id="SignalP"/>
    </source>
</evidence>
<evidence type="ECO:0000313" key="2">
    <source>
        <dbReference type="EMBL" id="KAG6961584.1"/>
    </source>
</evidence>
<name>A0A8J5IM74_9STRA</name>
<dbReference type="PANTHER" id="PTHR22538:SF1">
    <property type="entry name" value="VWFD DOMAIN-CONTAINING PROTEIN"/>
    <property type="match status" value="1"/>
</dbReference>
<keyword evidence="1" id="KW-0732">Signal</keyword>
<feature type="signal peptide" evidence="1">
    <location>
        <begin position="1"/>
        <end position="26"/>
    </location>
</feature>
<dbReference type="Proteomes" id="UP000709295">
    <property type="component" value="Unassembled WGS sequence"/>
</dbReference>